<dbReference type="Pfam" id="PF00561">
    <property type="entry name" value="Abhydrolase_1"/>
    <property type="match status" value="1"/>
</dbReference>
<reference evidence="8 9" key="1">
    <citation type="submission" date="2018-12" db="EMBL/GenBank/DDBJ databases">
        <authorList>
            <consortium name="Pathogen Informatics"/>
        </authorList>
    </citation>
    <scope>NUCLEOTIDE SEQUENCE [LARGE SCALE GENOMIC DNA]</scope>
    <source>
        <strain evidence="8 9">NCTC11636</strain>
    </source>
</reference>
<keyword evidence="8" id="KW-0031">Aminopeptidase</keyword>
<organism evidence="8 9">
    <name type="scientific">Actinomyces howellii</name>
    <dbReference type="NCBI Taxonomy" id="52771"/>
    <lineage>
        <taxon>Bacteria</taxon>
        <taxon>Bacillati</taxon>
        <taxon>Actinomycetota</taxon>
        <taxon>Actinomycetes</taxon>
        <taxon>Actinomycetales</taxon>
        <taxon>Actinomycetaceae</taxon>
        <taxon>Actinomyces</taxon>
    </lineage>
</organism>
<protein>
    <submittedName>
        <fullName evidence="8">Tripeptidyl aminopeptidase</fullName>
        <ecNumber evidence="8">3.4.14.-</ecNumber>
    </submittedName>
</protein>
<dbReference type="InterPro" id="IPR013595">
    <property type="entry name" value="Pept_S33_TAP-like_C"/>
</dbReference>
<dbReference type="SUPFAM" id="SSF53474">
    <property type="entry name" value="alpha/beta-Hydrolases"/>
    <property type="match status" value="1"/>
</dbReference>
<feature type="domain" description="AB hydrolase-1" evidence="6">
    <location>
        <begin position="185"/>
        <end position="418"/>
    </location>
</feature>
<evidence type="ECO:0000256" key="2">
    <source>
        <dbReference type="ARBA" id="ARBA00022729"/>
    </source>
</evidence>
<evidence type="ECO:0000259" key="7">
    <source>
        <dbReference type="Pfam" id="PF08386"/>
    </source>
</evidence>
<dbReference type="AlphaFoldDB" id="A0A3S4RB50"/>
<dbReference type="GO" id="GO:0004177">
    <property type="term" value="F:aminopeptidase activity"/>
    <property type="evidence" value="ECO:0007669"/>
    <property type="project" value="UniProtKB-KW"/>
</dbReference>
<feature type="signal peptide" evidence="5">
    <location>
        <begin position="1"/>
        <end position="24"/>
    </location>
</feature>
<dbReference type="Proteomes" id="UP000266895">
    <property type="component" value="Chromosome"/>
</dbReference>
<feature type="region of interest" description="Disordered" evidence="4">
    <location>
        <begin position="244"/>
        <end position="280"/>
    </location>
</feature>
<dbReference type="Gene3D" id="3.40.50.1820">
    <property type="entry name" value="alpha/beta hydrolase"/>
    <property type="match status" value="1"/>
</dbReference>
<name>A0A3S4RB50_9ACTO</name>
<proteinExistence type="inferred from homology"/>
<evidence type="ECO:0000313" key="9">
    <source>
        <dbReference type="Proteomes" id="UP000266895"/>
    </source>
</evidence>
<feature type="domain" description="Peptidase S33 tripeptidyl aminopeptidase-like C-terminal" evidence="7">
    <location>
        <begin position="541"/>
        <end position="640"/>
    </location>
</feature>
<dbReference type="Pfam" id="PF08386">
    <property type="entry name" value="Abhydrolase_4"/>
    <property type="match status" value="1"/>
</dbReference>
<evidence type="ECO:0000256" key="3">
    <source>
        <dbReference type="ARBA" id="ARBA00022801"/>
    </source>
</evidence>
<feature type="region of interest" description="Disordered" evidence="4">
    <location>
        <begin position="26"/>
        <end position="125"/>
    </location>
</feature>
<dbReference type="PANTHER" id="PTHR43248">
    <property type="entry name" value="2-SUCCINYL-6-HYDROXY-2,4-CYCLOHEXADIENE-1-CARBOXYLATE SYNTHASE"/>
    <property type="match status" value="1"/>
</dbReference>
<evidence type="ECO:0000313" key="8">
    <source>
        <dbReference type="EMBL" id="VEG28469.1"/>
    </source>
</evidence>
<keyword evidence="8" id="KW-0645">Protease</keyword>
<keyword evidence="3 8" id="KW-0378">Hydrolase</keyword>
<gene>
    <name evidence="8" type="primary">tap_2</name>
    <name evidence="8" type="ORF">NCTC11636_01554</name>
</gene>
<dbReference type="EMBL" id="LR134350">
    <property type="protein sequence ID" value="VEG28469.1"/>
    <property type="molecule type" value="Genomic_DNA"/>
</dbReference>
<keyword evidence="9" id="KW-1185">Reference proteome</keyword>
<sequence length="650" mass="66645">MRRMRRSLTCALTTAACLTLTATACQPLSPSTSTDPATAAATEPAAAASTSPSQPTPQVDSPSASPSPAAEAASSAPAEPAPSPSPAAEAASSAPAEPVASPSPAEPTSQPSSQPTSQPSSQVPSGLETFYAQELAWGECSDGSSGYQCATLTVPLDYSDPSGQTITVALKRLPASDGHAENGSLFLNPGGPGGSGLSYLTEVTPFLPADLLASYDVIGFDPRGVGASTPITCWSSEDLASVEAGTPGYAPVDDGALTEAPELDTSPQSEAEAETAPAAAGDTAEAAVSDGREAAALCEQHSEVPELLDHMDATTVARDMDVMRDVVGDERLAYLGVSYGTYLGSVYAEQFPGNVGRFVLDSAMDPALTRAEIHEGNMSSKESTVHAYVESCLGSGQCPLSGTTQEAVAQLTAFLDGLDASPLSVAGSATGLNRATTVSLIHAFTTDDPQYWPHLTQALTPALTEHNGTELVTQANLLASAGQNEADDSEATRPIEDVLTAMWNSEYALLAVHCSDYPETGDLASWDAQAAELRAAYPISYDKTGAYMDAFCHGWGHGSGAREPAAVSAEGSGPILVVGNTLDHRTPYAWAEDLVGQLDNGHLLTVEAAIHGQLGANTCSTGQMSEFLVTGALPEAGQTCPADPLPPLEG</sequence>
<feature type="compositionally biased region" description="Low complexity" evidence="4">
    <location>
        <begin position="86"/>
        <end position="125"/>
    </location>
</feature>
<feature type="compositionally biased region" description="Low complexity" evidence="4">
    <location>
        <begin position="26"/>
        <end position="78"/>
    </location>
</feature>
<evidence type="ECO:0000259" key="6">
    <source>
        <dbReference type="Pfam" id="PF00561"/>
    </source>
</evidence>
<dbReference type="KEGG" id="ahw:NCTC11636_01554"/>
<feature type="chain" id="PRO_5039547038" evidence="5">
    <location>
        <begin position="25"/>
        <end position="650"/>
    </location>
</feature>
<comment type="similarity">
    <text evidence="1">Belongs to the peptidase S33 family.</text>
</comment>
<dbReference type="InterPro" id="IPR051601">
    <property type="entry name" value="Serine_prot/Carboxylest_S33"/>
</dbReference>
<keyword evidence="2 5" id="KW-0732">Signal</keyword>
<evidence type="ECO:0000256" key="1">
    <source>
        <dbReference type="ARBA" id="ARBA00010088"/>
    </source>
</evidence>
<dbReference type="PROSITE" id="PS51257">
    <property type="entry name" value="PROKAR_LIPOPROTEIN"/>
    <property type="match status" value="1"/>
</dbReference>
<dbReference type="EC" id="3.4.14.-" evidence="8"/>
<evidence type="ECO:0000256" key="5">
    <source>
        <dbReference type="SAM" id="SignalP"/>
    </source>
</evidence>
<evidence type="ECO:0000256" key="4">
    <source>
        <dbReference type="SAM" id="MobiDB-lite"/>
    </source>
</evidence>
<dbReference type="PANTHER" id="PTHR43248:SF29">
    <property type="entry name" value="TRIPEPTIDYL AMINOPEPTIDASE"/>
    <property type="match status" value="1"/>
</dbReference>
<accession>A0A3S4RB50</accession>
<dbReference type="InterPro" id="IPR000073">
    <property type="entry name" value="AB_hydrolase_1"/>
</dbReference>
<dbReference type="RefSeq" id="WP_161512754.1">
    <property type="nucleotide sequence ID" value="NZ_PISF01000009.1"/>
</dbReference>
<dbReference type="InterPro" id="IPR029058">
    <property type="entry name" value="AB_hydrolase_fold"/>
</dbReference>